<name>A0A1A9MAV7_9XANT</name>
<keyword evidence="1" id="KW-1133">Transmembrane helix</keyword>
<dbReference type="Proteomes" id="UP000077659">
    <property type="component" value="Unassembled WGS sequence"/>
</dbReference>
<keyword evidence="1" id="KW-0812">Transmembrane</keyword>
<dbReference type="EMBL" id="LXNG01000014">
    <property type="protein sequence ID" value="OAG67664.1"/>
    <property type="molecule type" value="Genomic_DNA"/>
</dbReference>
<dbReference type="RefSeq" id="WP_064508816.1">
    <property type="nucleotide sequence ID" value="NZ_JAYFSN010000017.1"/>
</dbReference>
<dbReference type="EMBL" id="JAYFSO010000005">
    <property type="protein sequence ID" value="MEA5123263.1"/>
    <property type="molecule type" value="Genomic_DNA"/>
</dbReference>
<accession>A0A1A9MAV7</accession>
<evidence type="ECO:0000313" key="5">
    <source>
        <dbReference type="Proteomes" id="UP001303614"/>
    </source>
</evidence>
<sequence length="198" mass="21949">MATLKWVFVRCWPLGPSCEVDWDAWAAIGTLAAVVVALWLGLWGQFAAARLARAKRDIAIHIARAQAKALFDNIETLGGNPGVAANMWDERVVAFVLHGEATVASNCAELEKVMLDLDQGRIELLAPLVSECRTMANEIHGLRRYGAGEQVKLADYITRYTHRRAMRALDREVAVMTVLNGVATQNRMRLQRSPRPGE</sequence>
<evidence type="ECO:0000313" key="2">
    <source>
        <dbReference type="EMBL" id="MEA5123263.1"/>
    </source>
</evidence>
<evidence type="ECO:0000313" key="3">
    <source>
        <dbReference type="EMBL" id="OAG67664.1"/>
    </source>
</evidence>
<dbReference type="Proteomes" id="UP001303614">
    <property type="component" value="Unassembled WGS sequence"/>
</dbReference>
<gene>
    <name evidence="3" type="ORF">A7D17_15865</name>
    <name evidence="2" type="ORF">VB146_05145</name>
</gene>
<evidence type="ECO:0000313" key="4">
    <source>
        <dbReference type="Proteomes" id="UP000077659"/>
    </source>
</evidence>
<reference evidence="3 4" key="1">
    <citation type="submission" date="2016-05" db="EMBL/GenBank/DDBJ databases">
        <title>Pathogenic, phenotypic and molecular characterisation of Xanthomonas nasturtii sp. nov. and Xanthomonas floridensis sp. nov., new species of Xanthomonas associated with watercress production in Florida.</title>
        <authorList>
            <person name="Vicente J.G."/>
            <person name="Rothwell S."/>
            <person name="Holub E.B."/>
            <person name="Studholme D.J."/>
        </authorList>
    </citation>
    <scope>NUCLEOTIDE SEQUENCE [LARGE SCALE GENOMIC DNA]</scope>
    <source>
        <strain evidence="3 4">WHRI 8848</strain>
    </source>
</reference>
<proteinExistence type="predicted"/>
<evidence type="ECO:0000256" key="1">
    <source>
        <dbReference type="SAM" id="Phobius"/>
    </source>
</evidence>
<feature type="transmembrane region" description="Helical" evidence="1">
    <location>
        <begin position="24"/>
        <end position="46"/>
    </location>
</feature>
<organism evidence="3 4">
    <name type="scientific">Xanthomonas floridensis</name>
    <dbReference type="NCBI Taxonomy" id="1843580"/>
    <lineage>
        <taxon>Bacteria</taxon>
        <taxon>Pseudomonadati</taxon>
        <taxon>Pseudomonadota</taxon>
        <taxon>Gammaproteobacteria</taxon>
        <taxon>Lysobacterales</taxon>
        <taxon>Lysobacteraceae</taxon>
        <taxon>Xanthomonas</taxon>
    </lineage>
</organism>
<reference evidence="2 5" key="2">
    <citation type="submission" date="2023-12" db="EMBL/GenBank/DDBJ databases">
        <title>Genome sequencing of Xanthomonas floridensis.</title>
        <authorList>
            <person name="Greer S."/>
            <person name="Harrison J."/>
            <person name="Grant M."/>
            <person name="Vicente J."/>
            <person name="Studholme D."/>
        </authorList>
    </citation>
    <scope>NUCLEOTIDE SEQUENCE [LARGE SCALE GENOMIC DNA]</scope>
    <source>
        <strain evidence="2 5">WHRI 8848</strain>
    </source>
</reference>
<keyword evidence="1" id="KW-0472">Membrane</keyword>
<dbReference type="AlphaFoldDB" id="A0A1A9MAV7"/>
<keyword evidence="5" id="KW-1185">Reference proteome</keyword>
<comment type="caution">
    <text evidence="3">The sequence shown here is derived from an EMBL/GenBank/DDBJ whole genome shotgun (WGS) entry which is preliminary data.</text>
</comment>
<protein>
    <submittedName>
        <fullName evidence="3">Uncharacterized protein</fullName>
    </submittedName>
</protein>